<dbReference type="GO" id="GO:0009313">
    <property type="term" value="P:oligosaccharide catabolic process"/>
    <property type="evidence" value="ECO:0007669"/>
    <property type="project" value="TreeGrafter"/>
</dbReference>
<keyword evidence="3" id="KW-0326">Glycosidase</keyword>
<dbReference type="SUPFAM" id="SSF51445">
    <property type="entry name" value="(Trans)glycosidases"/>
    <property type="match status" value="1"/>
</dbReference>
<dbReference type="Pfam" id="PF00128">
    <property type="entry name" value="Alpha-amylase"/>
    <property type="match status" value="1"/>
</dbReference>
<dbReference type="Gene3D" id="2.60.40.1180">
    <property type="entry name" value="Golgi alpha-mannosidase II"/>
    <property type="match status" value="1"/>
</dbReference>
<evidence type="ECO:0000256" key="2">
    <source>
        <dbReference type="ARBA" id="ARBA00022801"/>
    </source>
</evidence>
<organism evidence="5 6">
    <name type="scientific">Lactobacillus mulieris</name>
    <dbReference type="NCBI Taxonomy" id="2508708"/>
    <lineage>
        <taxon>Bacteria</taxon>
        <taxon>Bacillati</taxon>
        <taxon>Bacillota</taxon>
        <taxon>Bacilli</taxon>
        <taxon>Lactobacillales</taxon>
        <taxon>Lactobacillaceae</taxon>
        <taxon>Lactobacillus</taxon>
    </lineage>
</organism>
<dbReference type="Gene3D" id="3.20.20.80">
    <property type="entry name" value="Glycosidases"/>
    <property type="match status" value="1"/>
</dbReference>
<protein>
    <submittedName>
        <fullName evidence="5">Alpha-glucosidase</fullName>
    </submittedName>
</protein>
<dbReference type="InterPro" id="IPR013780">
    <property type="entry name" value="Glyco_hydro_b"/>
</dbReference>
<dbReference type="PANTHER" id="PTHR10357:SF179">
    <property type="entry name" value="NEUTRAL AND BASIC AMINO ACID TRANSPORT PROTEIN RBAT"/>
    <property type="match status" value="1"/>
</dbReference>
<gene>
    <name evidence="5" type="ORF">L2422_01775</name>
</gene>
<dbReference type="EMBL" id="JAKHLF010000002">
    <property type="protein sequence ID" value="MCZ3844255.1"/>
    <property type="molecule type" value="Genomic_DNA"/>
</dbReference>
<dbReference type="Gene3D" id="3.90.400.10">
    <property type="entry name" value="Oligo-1,6-glucosidase, Domain 2"/>
    <property type="match status" value="1"/>
</dbReference>
<dbReference type="FunFam" id="3.20.20.80:FF:000064">
    <property type="entry name" value="Oligo-1,6-glucosidase"/>
    <property type="match status" value="1"/>
</dbReference>
<dbReference type="FunFam" id="3.90.400.10:FF:000002">
    <property type="entry name" value="Sucrose isomerase"/>
    <property type="match status" value="1"/>
</dbReference>
<feature type="domain" description="Glycosyl hydrolase family 13 catalytic" evidence="4">
    <location>
        <begin position="11"/>
        <end position="420"/>
    </location>
</feature>
<comment type="similarity">
    <text evidence="1">Belongs to the glycosyl hydrolase 13 family.</text>
</comment>
<evidence type="ECO:0000256" key="1">
    <source>
        <dbReference type="ARBA" id="ARBA00008061"/>
    </source>
</evidence>
<dbReference type="PANTHER" id="PTHR10357">
    <property type="entry name" value="ALPHA-AMYLASE FAMILY MEMBER"/>
    <property type="match status" value="1"/>
</dbReference>
<evidence type="ECO:0000259" key="4">
    <source>
        <dbReference type="SMART" id="SM00642"/>
    </source>
</evidence>
<dbReference type="SUPFAM" id="SSF51011">
    <property type="entry name" value="Glycosyl hydrolase domain"/>
    <property type="match status" value="1"/>
</dbReference>
<accession>A0AAP3GVG8</accession>
<evidence type="ECO:0000313" key="5">
    <source>
        <dbReference type="EMBL" id="MCZ3844255.1"/>
    </source>
</evidence>
<dbReference type="InterPro" id="IPR045857">
    <property type="entry name" value="O16G_dom_2"/>
</dbReference>
<dbReference type="Proteomes" id="UP001213015">
    <property type="component" value="Unassembled WGS sequence"/>
</dbReference>
<keyword evidence="2" id="KW-0378">Hydrolase</keyword>
<dbReference type="InterPro" id="IPR017853">
    <property type="entry name" value="GH"/>
</dbReference>
<name>A0AAP3GVG8_9LACO</name>
<reference evidence="5" key="1">
    <citation type="submission" date="2022-01" db="EMBL/GenBank/DDBJ databases">
        <title>VMRC isolate genome collection.</title>
        <authorList>
            <person name="France M."/>
            <person name="Rutt L."/>
            <person name="Humphrys M."/>
            <person name="Ravel J."/>
        </authorList>
    </citation>
    <scope>NUCLEOTIDE SEQUENCE</scope>
    <source>
        <strain evidence="5">C0127B5</strain>
    </source>
</reference>
<dbReference type="CDD" id="cd11333">
    <property type="entry name" value="AmyAc_SI_OligoGlu_DGase"/>
    <property type="match status" value="1"/>
</dbReference>
<dbReference type="GO" id="GO:0004556">
    <property type="term" value="F:alpha-amylase activity"/>
    <property type="evidence" value="ECO:0007669"/>
    <property type="project" value="TreeGrafter"/>
</dbReference>
<dbReference type="SMART" id="SM00642">
    <property type="entry name" value="Aamy"/>
    <property type="match status" value="1"/>
</dbReference>
<comment type="caution">
    <text evidence="5">The sequence shown here is derived from an EMBL/GenBank/DDBJ whole genome shotgun (WGS) entry which is preliminary data.</text>
</comment>
<dbReference type="RefSeq" id="WP_167802368.1">
    <property type="nucleotide sequence ID" value="NZ_JAKEYK010000019.1"/>
</dbReference>
<dbReference type="InterPro" id="IPR006047">
    <property type="entry name" value="GH13_cat_dom"/>
</dbReference>
<dbReference type="AlphaFoldDB" id="A0AAP3GVG8"/>
<evidence type="ECO:0000313" key="6">
    <source>
        <dbReference type="Proteomes" id="UP001213015"/>
    </source>
</evidence>
<proteinExistence type="inferred from homology"/>
<evidence type="ECO:0000256" key="3">
    <source>
        <dbReference type="ARBA" id="ARBA00023295"/>
    </source>
</evidence>
<sequence length="553" mass="63889">MNNLHHEIFYQIYPASFKDDNNDGTGDLQGIISELPYLKDLGITFIWLSPVYKSPMVDNGYDISDYQDINPLFGTMEDMEVLINKAHELNIKIMMDLVINHTSDQHLWFQKALKDPNSKYRNFYIFKKGMNGAPPNNWRSNFGAGSAWEKVPNSSDEYYLHVFSKHQPDLNWENPALREEIYKIINWWINKGIDGFRIDAITFLKKDQDFASLTADGNDGLVKVKYKTENRPGLDIFLKELKTEGWGKVVTVGETSGLRYDQFPKFIGKDGYFSMAFDFHYIDIDVKSGSEWYRTNKWTTHDLFTKICDSQSKINKVPGGWAANFLENHDQPRSINKFIKSPRFRNEIGAKALATLFFFLRGAPFIYQGQELGMLNVKRTSIKEFNDVSSLNNYQRALEEGFSKKKALTFVNNRSRDNGRVPFQWDSSANHGFNQGAKPWLKYVETCPQANVADELQNPDSVLNFYKHLIKLRKREDLEADLVEGEFKPIDLNDDNVIAYYRGNCKVVVNLSDQAQRVAIKYNEILSNNYDEIAEADNLIELKPYQALVVRSM</sequence>